<dbReference type="Pfam" id="PF07506">
    <property type="entry name" value="RepB"/>
    <property type="match status" value="1"/>
</dbReference>
<dbReference type="CDD" id="cd00056">
    <property type="entry name" value="ENDO3c"/>
    <property type="match status" value="1"/>
</dbReference>
<dbReference type="EMBL" id="AAYA01000016">
    <property type="protein sequence ID" value="EBA06413.1"/>
    <property type="molecule type" value="Genomic_DNA"/>
</dbReference>
<dbReference type="GO" id="GO:0019104">
    <property type="term" value="F:DNA N-glycosylase activity"/>
    <property type="evidence" value="ECO:0007669"/>
    <property type="project" value="TreeGrafter"/>
</dbReference>
<evidence type="ECO:0000256" key="1">
    <source>
        <dbReference type="ARBA" id="ARBA00001966"/>
    </source>
</evidence>
<dbReference type="PANTHER" id="PTHR10359">
    <property type="entry name" value="A/G-SPECIFIC ADENINE GLYCOSYLASE/ENDONUCLEASE III"/>
    <property type="match status" value="1"/>
</dbReference>
<dbReference type="PROSITE" id="PS00764">
    <property type="entry name" value="ENDONUCLEASE_III_1"/>
    <property type="match status" value="1"/>
</dbReference>
<keyword evidence="3" id="KW-0004">4Fe-4S</keyword>
<evidence type="ECO:0000256" key="12">
    <source>
        <dbReference type="ARBA" id="ARBA00023295"/>
    </source>
</evidence>
<dbReference type="HAMAP" id="MF_00942">
    <property type="entry name" value="Nth"/>
    <property type="match status" value="1"/>
</dbReference>
<dbReference type="GO" id="GO:0006285">
    <property type="term" value="P:base-excision repair, AP site formation"/>
    <property type="evidence" value="ECO:0007669"/>
    <property type="project" value="TreeGrafter"/>
</dbReference>
<evidence type="ECO:0000256" key="6">
    <source>
        <dbReference type="ARBA" id="ARBA00022801"/>
    </source>
</evidence>
<evidence type="ECO:0000256" key="2">
    <source>
        <dbReference type="ARBA" id="ARBA00008343"/>
    </source>
</evidence>
<gene>
    <name evidence="15" type="ORF">SSE37_18285</name>
</gene>
<comment type="similarity">
    <text evidence="2">Belongs to the Nth/MutY family.</text>
</comment>
<keyword evidence="5" id="KW-0227">DNA damage</keyword>
<evidence type="ECO:0000313" key="15">
    <source>
        <dbReference type="EMBL" id="EBA06413.1"/>
    </source>
</evidence>
<name>A3K930_SAGS3</name>
<evidence type="ECO:0000256" key="11">
    <source>
        <dbReference type="ARBA" id="ARBA00023239"/>
    </source>
</evidence>
<evidence type="ECO:0000256" key="4">
    <source>
        <dbReference type="ARBA" id="ARBA00022723"/>
    </source>
</evidence>
<evidence type="ECO:0000256" key="3">
    <source>
        <dbReference type="ARBA" id="ARBA00022485"/>
    </source>
</evidence>
<dbReference type="SMART" id="SM00478">
    <property type="entry name" value="ENDO3c"/>
    <property type="match status" value="1"/>
</dbReference>
<keyword evidence="9" id="KW-0238">DNA-binding</keyword>
<evidence type="ECO:0000259" key="14">
    <source>
        <dbReference type="SMART" id="SM00478"/>
    </source>
</evidence>
<proteinExistence type="inferred from homology"/>
<keyword evidence="11" id="KW-0456">Lyase</keyword>
<keyword evidence="7" id="KW-0408">Iron</keyword>
<feature type="non-terminal residue" evidence="15">
    <location>
        <position position="1"/>
    </location>
</feature>
<keyword evidence="4" id="KW-0479">Metal-binding</keyword>
<dbReference type="InterPro" id="IPR011257">
    <property type="entry name" value="DNA_glycosylase"/>
</dbReference>
<feature type="domain" description="HhH-GPD" evidence="14">
    <location>
        <begin position="246"/>
        <end position="393"/>
    </location>
</feature>
<keyword evidence="16" id="KW-1185">Reference proteome</keyword>
<organism evidence="15 16">
    <name type="scientific">Sagittula stellata (strain ATCC 700073 / DSM 11524 / E-37)</name>
    <dbReference type="NCBI Taxonomy" id="388399"/>
    <lineage>
        <taxon>Bacteria</taxon>
        <taxon>Pseudomonadati</taxon>
        <taxon>Pseudomonadota</taxon>
        <taxon>Alphaproteobacteria</taxon>
        <taxon>Rhodobacterales</taxon>
        <taxon>Roseobacteraceae</taxon>
        <taxon>Sagittula</taxon>
    </lineage>
</organism>
<evidence type="ECO:0000313" key="16">
    <source>
        <dbReference type="Proteomes" id="UP000005713"/>
    </source>
</evidence>
<protein>
    <submittedName>
        <fullName evidence="15">Endonuclease III</fullName>
    </submittedName>
</protein>
<dbReference type="AlphaFoldDB" id="A3K930"/>
<reference evidence="15 16" key="1">
    <citation type="submission" date="2006-06" db="EMBL/GenBank/DDBJ databases">
        <authorList>
            <person name="Moran M.A."/>
            <person name="Ferriera S."/>
            <person name="Johnson J."/>
            <person name="Kravitz S."/>
            <person name="Beeson K."/>
            <person name="Sutton G."/>
            <person name="Rogers Y.-H."/>
            <person name="Friedman R."/>
            <person name="Frazier M."/>
            <person name="Venter J.C."/>
        </authorList>
    </citation>
    <scope>NUCLEOTIDE SEQUENCE [LARGE SCALE GENOMIC DNA]</scope>
    <source>
        <strain evidence="15 16">E-37</strain>
    </source>
</reference>
<dbReference type="Pfam" id="PF00633">
    <property type="entry name" value="HHH"/>
    <property type="match status" value="1"/>
</dbReference>
<dbReference type="GO" id="GO:0016829">
    <property type="term" value="F:lyase activity"/>
    <property type="evidence" value="ECO:0007669"/>
    <property type="project" value="UniProtKB-KW"/>
</dbReference>
<keyword evidence="15" id="KW-0255">Endonuclease</keyword>
<dbReference type="InterPro" id="IPR003265">
    <property type="entry name" value="HhH-GPD_domain"/>
</dbReference>
<dbReference type="SMART" id="SM00525">
    <property type="entry name" value="FES"/>
    <property type="match status" value="1"/>
</dbReference>
<keyword evidence="15" id="KW-0540">Nuclease</keyword>
<dbReference type="FunFam" id="1.10.340.30:FF:000001">
    <property type="entry name" value="Endonuclease III"/>
    <property type="match status" value="1"/>
</dbReference>
<dbReference type="SUPFAM" id="SSF109709">
    <property type="entry name" value="KorB DNA-binding domain-like"/>
    <property type="match status" value="1"/>
</dbReference>
<dbReference type="InterPro" id="IPR000445">
    <property type="entry name" value="HhH_motif"/>
</dbReference>
<evidence type="ECO:0000256" key="10">
    <source>
        <dbReference type="ARBA" id="ARBA00023204"/>
    </source>
</evidence>
<evidence type="ECO:0000256" key="5">
    <source>
        <dbReference type="ARBA" id="ARBA00022763"/>
    </source>
</evidence>
<dbReference type="InterPro" id="IPR005759">
    <property type="entry name" value="Nth"/>
</dbReference>
<dbReference type="GO" id="GO:0003906">
    <property type="term" value="F:DNA-(apurinic or apyrimidinic site) endonuclease activity"/>
    <property type="evidence" value="ECO:0007669"/>
    <property type="project" value="InterPro"/>
</dbReference>
<dbReference type="Gene3D" id="1.10.340.30">
    <property type="entry name" value="Hypothetical protein, domain 2"/>
    <property type="match status" value="1"/>
</dbReference>
<dbReference type="NCBIfam" id="TIGR01083">
    <property type="entry name" value="nth"/>
    <property type="match status" value="1"/>
</dbReference>
<dbReference type="FunFam" id="1.10.1670.10:FF:000001">
    <property type="entry name" value="Endonuclease III"/>
    <property type="match status" value="1"/>
</dbReference>
<dbReference type="InterPro" id="IPR004035">
    <property type="entry name" value="Endouclease-III_FeS-bd_BS"/>
</dbReference>
<dbReference type="InterPro" id="IPR011111">
    <property type="entry name" value="Plasmid_RepB"/>
</dbReference>
<evidence type="ECO:0000256" key="13">
    <source>
        <dbReference type="SAM" id="MobiDB-lite"/>
    </source>
</evidence>
<dbReference type="Proteomes" id="UP000005713">
    <property type="component" value="Unassembled WGS sequence"/>
</dbReference>
<comment type="cofactor">
    <cofactor evidence="1">
        <name>[4Fe-4S] cluster</name>
        <dbReference type="ChEBI" id="CHEBI:49883"/>
    </cofactor>
</comment>
<dbReference type="InterPro" id="IPR003651">
    <property type="entry name" value="Endonuclease3_FeS-loop_motif"/>
</dbReference>
<dbReference type="Gene3D" id="1.10.1670.10">
    <property type="entry name" value="Helix-hairpin-Helix base-excision DNA repair enzymes (C-terminal)"/>
    <property type="match status" value="1"/>
</dbReference>
<keyword evidence="6" id="KW-0378">Hydrolase</keyword>
<keyword evidence="12" id="KW-0326">Glycosidase</keyword>
<keyword evidence="10" id="KW-0234">DNA repair</keyword>
<evidence type="ECO:0000256" key="9">
    <source>
        <dbReference type="ARBA" id="ARBA00023125"/>
    </source>
</evidence>
<dbReference type="eggNOG" id="COG0177">
    <property type="taxonomic scope" value="Bacteria"/>
</dbReference>
<keyword evidence="8" id="KW-0411">Iron-sulfur</keyword>
<accession>A3K930</accession>
<dbReference type="GO" id="GO:0003677">
    <property type="term" value="F:DNA binding"/>
    <property type="evidence" value="ECO:0007669"/>
    <property type="project" value="UniProtKB-KW"/>
</dbReference>
<dbReference type="InterPro" id="IPR023170">
    <property type="entry name" value="HhH_base_excis_C"/>
</dbReference>
<dbReference type="GO" id="GO:0046872">
    <property type="term" value="F:metal ion binding"/>
    <property type="evidence" value="ECO:0007669"/>
    <property type="project" value="UniProtKB-KW"/>
</dbReference>
<dbReference type="eggNOG" id="COG1475">
    <property type="taxonomic scope" value="Bacteria"/>
</dbReference>
<dbReference type="Pfam" id="PF00730">
    <property type="entry name" value="HhH-GPD"/>
    <property type="match status" value="1"/>
</dbReference>
<dbReference type="Gene3D" id="1.10.10.2830">
    <property type="match status" value="1"/>
</dbReference>
<comment type="caution">
    <text evidence="15">The sequence shown here is derived from an EMBL/GenBank/DDBJ whole genome shotgun (WGS) entry which is preliminary data.</text>
</comment>
<dbReference type="SUPFAM" id="SSF48150">
    <property type="entry name" value="DNA-glycosylase"/>
    <property type="match status" value="1"/>
</dbReference>
<dbReference type="PANTHER" id="PTHR10359:SF18">
    <property type="entry name" value="ENDONUCLEASE III"/>
    <property type="match status" value="1"/>
</dbReference>
<sequence length="418" mass="46097">RVLAMRDLKMPVKALIRDLDDEAAILAQGQENSARRDLSFIERVNFARQMVDAGYDRKVIGDALSTDKTLISRMLQVAEAVPVEVIERIGSAPGIGRDRWLAFSRAWTQTGWDTDHGIAMADAQLHDTSDARFEALLAWMEKHHKPKAPAAPKADKPRPKTLQAAPGKVLGTPPSAPPRYFCQDEGRRAGAVLAGRRMSGHDGFMARQMDYHTLREVFSRFRAAEAEPKGELNHVNAYTLVVAVALSAQATDAGVNKATAGLFAVADTPEKMLALGEEGLIDHIKTIGLFRNKAKNVIKLSRILVDQYGGEVPCSRAALESLPGVGRKTANVVLNMWWHYPAQAVDTHIFRVGNRTGICPGKDVVAVERAIEDNVPVDFQQHAHHWLILHGRYICVARKPKCKACLIKDLCPFEEKTA</sequence>
<feature type="region of interest" description="Disordered" evidence="13">
    <location>
        <begin position="144"/>
        <end position="175"/>
    </location>
</feature>
<dbReference type="GO" id="GO:0051539">
    <property type="term" value="F:4 iron, 4 sulfur cluster binding"/>
    <property type="evidence" value="ECO:0007669"/>
    <property type="project" value="UniProtKB-KW"/>
</dbReference>
<evidence type="ECO:0000256" key="7">
    <source>
        <dbReference type="ARBA" id="ARBA00023004"/>
    </source>
</evidence>
<evidence type="ECO:0000256" key="8">
    <source>
        <dbReference type="ARBA" id="ARBA00023014"/>
    </source>
</evidence>